<evidence type="ECO:0000313" key="3">
    <source>
        <dbReference type="EMBL" id="GAX28027.1"/>
    </source>
</evidence>
<dbReference type="Proteomes" id="UP000198406">
    <property type="component" value="Unassembled WGS sequence"/>
</dbReference>
<feature type="region of interest" description="Disordered" evidence="1">
    <location>
        <begin position="88"/>
        <end position="114"/>
    </location>
</feature>
<dbReference type="EMBL" id="BDSP01000264">
    <property type="protein sequence ID" value="GAX28027.1"/>
    <property type="molecule type" value="Genomic_DNA"/>
</dbReference>
<dbReference type="InterPro" id="IPR021869">
    <property type="entry name" value="RNase_Zc3h12_NYN"/>
</dbReference>
<evidence type="ECO:0000313" key="4">
    <source>
        <dbReference type="Proteomes" id="UP000198406"/>
    </source>
</evidence>
<feature type="compositionally biased region" description="Polar residues" evidence="1">
    <location>
        <begin position="101"/>
        <end position="114"/>
    </location>
</feature>
<dbReference type="OrthoDB" id="392925at2759"/>
<dbReference type="Pfam" id="PF11977">
    <property type="entry name" value="RNase_Zc3h12a"/>
    <property type="match status" value="1"/>
</dbReference>
<dbReference type="Gene3D" id="3.40.50.11980">
    <property type="match status" value="1"/>
</dbReference>
<sequence>MARPRLVHEGLPIGVSAKQEDHDDTMMTDLPDAIRKRTTKSVASSSLLNALGGKAVIAKRGAKAHNSRFVIGADRQMKSVVSDPHMRLGHASEHSTKTESHPQQNDSKHASNPQHASHFFISNDHHMMTTDTHSQPPHHFAYSRNPGHHPAQHHYSIQSSQQQQHPDTHSLNGYAHNHFHTNPHELEVASTSHTHNNLQSPLTSYNPNHHTQRATTRTHIEIGRDERPTEHMEGVEDHSIKPPLVVLDGANVAHAYGKTLHSRLCSTEVQPDARGILVACEYFAHAQLRVLVVLPAHWFQRKNNNSSSATSDDALLFRVIEELDYQGILVPSPPSDDDDAYALTIAQRENTRAAQSHRHGPGYVLSNDMFRDAQNRDASGELKRWLTKGLSSSLSSHNGSSSLAAAASGSQDTGPGRISYTFCDMGRMDDHGERELDFIPNPRHPLIAWIESQRLTSF</sequence>
<evidence type="ECO:0000256" key="1">
    <source>
        <dbReference type="SAM" id="MobiDB-lite"/>
    </source>
</evidence>
<protein>
    <recommendedName>
        <fullName evidence="2">RNase NYN domain-containing protein</fullName>
    </recommendedName>
</protein>
<name>A0A1Z5KPD4_FISSO</name>
<feature type="compositionally biased region" description="Low complexity" evidence="1">
    <location>
        <begin position="153"/>
        <end position="165"/>
    </location>
</feature>
<feature type="region of interest" description="Disordered" evidence="1">
    <location>
        <begin position="127"/>
        <end position="177"/>
    </location>
</feature>
<dbReference type="InParanoid" id="A0A1Z5KPD4"/>
<feature type="compositionally biased region" description="Basic and acidic residues" evidence="1">
    <location>
        <begin position="88"/>
        <end position="100"/>
    </location>
</feature>
<accession>A0A1Z5KPD4</accession>
<comment type="caution">
    <text evidence="3">The sequence shown here is derived from an EMBL/GenBank/DDBJ whole genome shotgun (WGS) entry which is preliminary data.</text>
</comment>
<dbReference type="AlphaFoldDB" id="A0A1Z5KPD4"/>
<gene>
    <name evidence="3" type="ORF">FisN_2Hh155</name>
</gene>
<feature type="compositionally biased region" description="Low complexity" evidence="1">
    <location>
        <begin position="394"/>
        <end position="410"/>
    </location>
</feature>
<feature type="domain" description="RNase NYN" evidence="2">
    <location>
        <begin position="245"/>
        <end position="376"/>
    </location>
</feature>
<feature type="region of interest" description="Disordered" evidence="1">
    <location>
        <begin position="394"/>
        <end position="413"/>
    </location>
</feature>
<keyword evidence="4" id="KW-1185">Reference proteome</keyword>
<proteinExistence type="predicted"/>
<organism evidence="3 4">
    <name type="scientific">Fistulifera solaris</name>
    <name type="common">Oleaginous diatom</name>
    <dbReference type="NCBI Taxonomy" id="1519565"/>
    <lineage>
        <taxon>Eukaryota</taxon>
        <taxon>Sar</taxon>
        <taxon>Stramenopiles</taxon>
        <taxon>Ochrophyta</taxon>
        <taxon>Bacillariophyta</taxon>
        <taxon>Bacillariophyceae</taxon>
        <taxon>Bacillariophycidae</taxon>
        <taxon>Naviculales</taxon>
        <taxon>Naviculaceae</taxon>
        <taxon>Fistulifera</taxon>
    </lineage>
</organism>
<evidence type="ECO:0000259" key="2">
    <source>
        <dbReference type="Pfam" id="PF11977"/>
    </source>
</evidence>
<reference evidence="3 4" key="1">
    <citation type="journal article" date="2015" name="Plant Cell">
        <title>Oil accumulation by the oleaginous diatom Fistulifera solaris as revealed by the genome and transcriptome.</title>
        <authorList>
            <person name="Tanaka T."/>
            <person name="Maeda Y."/>
            <person name="Veluchamy A."/>
            <person name="Tanaka M."/>
            <person name="Abida H."/>
            <person name="Marechal E."/>
            <person name="Bowler C."/>
            <person name="Muto M."/>
            <person name="Sunaga Y."/>
            <person name="Tanaka M."/>
            <person name="Yoshino T."/>
            <person name="Taniguchi T."/>
            <person name="Fukuda Y."/>
            <person name="Nemoto M."/>
            <person name="Matsumoto M."/>
            <person name="Wong P.S."/>
            <person name="Aburatani S."/>
            <person name="Fujibuchi W."/>
        </authorList>
    </citation>
    <scope>NUCLEOTIDE SEQUENCE [LARGE SCALE GENOMIC DNA]</scope>
    <source>
        <strain evidence="3 4">JPCC DA0580</strain>
    </source>
</reference>